<evidence type="ECO:0000313" key="3">
    <source>
        <dbReference type="Proteomes" id="UP000515123"/>
    </source>
</evidence>
<evidence type="ECO:0000313" key="4">
    <source>
        <dbReference type="RefSeq" id="XP_020079814.1"/>
    </source>
</evidence>
<dbReference type="InterPro" id="IPR001810">
    <property type="entry name" value="F-box_dom"/>
</dbReference>
<sequence>MGSSSTCRTSNANCRTTLLFNESQNAPKIRNSEASEDEIALHRDMGALSVSKRLTKSVSEKLKKKKKKNGRSGRTNEEGLQLNPKPESGSSRCLNLYITGGGCRVNACEELDPNRSWRLSSLDDCMPHKMNNGVEETSVECSNIMRERFRKKNLNKEKAIQPCQPSSTTPSASLPDDILEMILVRLPLTSLMASRCVCKKWRDLTTAPQFIQLRSKGVHQDRWLFLFGVTRAGFRGGEMHALDIALDQWHRVSMDRLMGRSLFSVAGVGTDVYIVGGCSTTGDSIVSLEKGSFKTHKGVLIYSPLLGSWRKATSMRSARSRAVLGVFEMTSSCSIFRIRANKNVGLPLKSKLTGVSDVYEDPHRFSLRRRLKDAFEEDDRISGRTKENYKFEVEKRSKRTNLALIVVGGHGCWDEPLDSGEIYDPFTDKWIEIAKLPTDFGSTCSGSVCGGMFYVYSEADKLAAYDLERGFWVQFQTSRPPPRLREYYPKLVSCNNRLFMLCVSWCERDGILNRREKAVRKLLELDFSLPHKWTEVSRHPDAPMDWNATFVADGDHIYGLEMFRIFGQVLDFLTACKVSNSEIKWSRVSRKHAAHEADAPSCSMKSMVVLHL</sequence>
<dbReference type="Gramene" id="Aco013003.1.mrna1">
    <property type="protein sequence ID" value="Aco013003.1.mrna1.cds1"/>
    <property type="gene ID" value="Aco013003.1.path1"/>
</dbReference>
<name>A0A6P5E9G0_ANACO</name>
<dbReference type="Gene3D" id="1.20.1280.50">
    <property type="match status" value="1"/>
</dbReference>
<dbReference type="RefSeq" id="XP_020079814.1">
    <property type="nucleotide sequence ID" value="XM_020224225.1"/>
</dbReference>
<dbReference type="GO" id="GO:0019005">
    <property type="term" value="C:SCF ubiquitin ligase complex"/>
    <property type="evidence" value="ECO:0007669"/>
    <property type="project" value="TreeGrafter"/>
</dbReference>
<feature type="region of interest" description="Disordered" evidence="1">
    <location>
        <begin position="51"/>
        <end position="89"/>
    </location>
</feature>
<dbReference type="CDD" id="cd22157">
    <property type="entry name" value="F-box_AtFBW1-like"/>
    <property type="match status" value="1"/>
</dbReference>
<protein>
    <submittedName>
        <fullName evidence="4">F-box/kelch-repeat protein At5g42350-like</fullName>
    </submittedName>
</protein>
<dbReference type="PROSITE" id="PS50181">
    <property type="entry name" value="FBOX"/>
    <property type="match status" value="1"/>
</dbReference>
<dbReference type="AlphaFoldDB" id="A0A6P5E9G0"/>
<dbReference type="SMART" id="SM00256">
    <property type="entry name" value="FBOX"/>
    <property type="match status" value="1"/>
</dbReference>
<dbReference type="PANTHER" id="PTHR47712:SF1">
    <property type="entry name" value="OS09G0555300 PROTEIN"/>
    <property type="match status" value="1"/>
</dbReference>
<dbReference type="SUPFAM" id="SSF81383">
    <property type="entry name" value="F-box domain"/>
    <property type="match status" value="1"/>
</dbReference>
<feature type="compositionally biased region" description="Basic residues" evidence="1">
    <location>
        <begin position="62"/>
        <end position="71"/>
    </location>
</feature>
<dbReference type="PANTHER" id="PTHR47712">
    <property type="entry name" value="OS09G0555300 PROTEIN"/>
    <property type="match status" value="1"/>
</dbReference>
<dbReference type="InterPro" id="IPR015915">
    <property type="entry name" value="Kelch-typ_b-propeller"/>
</dbReference>
<accession>A0A6P5E9G0</accession>
<evidence type="ECO:0000259" key="2">
    <source>
        <dbReference type="PROSITE" id="PS50181"/>
    </source>
</evidence>
<keyword evidence="3" id="KW-1185">Reference proteome</keyword>
<gene>
    <name evidence="4" type="primary">LOC109703568</name>
</gene>
<evidence type="ECO:0000256" key="1">
    <source>
        <dbReference type="SAM" id="MobiDB-lite"/>
    </source>
</evidence>
<dbReference type="GeneID" id="109703568"/>
<reference evidence="3" key="1">
    <citation type="journal article" date="2015" name="Nat. Genet.">
        <title>The pineapple genome and the evolution of CAM photosynthesis.</title>
        <authorList>
            <person name="Ming R."/>
            <person name="VanBuren R."/>
            <person name="Wai C.M."/>
            <person name="Tang H."/>
            <person name="Schatz M.C."/>
            <person name="Bowers J.E."/>
            <person name="Lyons E."/>
            <person name="Wang M.L."/>
            <person name="Chen J."/>
            <person name="Biggers E."/>
            <person name="Zhang J."/>
            <person name="Huang L."/>
            <person name="Zhang L."/>
            <person name="Miao W."/>
            <person name="Zhang J."/>
            <person name="Ye Z."/>
            <person name="Miao C."/>
            <person name="Lin Z."/>
            <person name="Wang H."/>
            <person name="Zhou H."/>
            <person name="Yim W.C."/>
            <person name="Priest H.D."/>
            <person name="Zheng C."/>
            <person name="Woodhouse M."/>
            <person name="Edger P.P."/>
            <person name="Guyot R."/>
            <person name="Guo H.B."/>
            <person name="Guo H."/>
            <person name="Zheng G."/>
            <person name="Singh R."/>
            <person name="Sharma A."/>
            <person name="Min X."/>
            <person name="Zheng Y."/>
            <person name="Lee H."/>
            <person name="Gurtowski J."/>
            <person name="Sedlazeck F.J."/>
            <person name="Harkess A."/>
            <person name="McKain M.R."/>
            <person name="Liao Z."/>
            <person name="Fang J."/>
            <person name="Liu J."/>
            <person name="Zhang X."/>
            <person name="Zhang Q."/>
            <person name="Hu W."/>
            <person name="Qin Y."/>
            <person name="Wang K."/>
            <person name="Chen L.Y."/>
            <person name="Shirley N."/>
            <person name="Lin Y.R."/>
            <person name="Liu L.Y."/>
            <person name="Hernandez A.G."/>
            <person name="Wright C.L."/>
            <person name="Bulone V."/>
            <person name="Tuskan G.A."/>
            <person name="Heath K."/>
            <person name="Zee F."/>
            <person name="Moore P.H."/>
            <person name="Sunkar R."/>
            <person name="Leebens-Mack J.H."/>
            <person name="Mockler T."/>
            <person name="Bennetzen J.L."/>
            <person name="Freeling M."/>
            <person name="Sankoff D."/>
            <person name="Paterson A.H."/>
            <person name="Zhu X."/>
            <person name="Yang X."/>
            <person name="Smith J.A."/>
            <person name="Cushman J.C."/>
            <person name="Paull R.E."/>
            <person name="Yu Q."/>
        </authorList>
    </citation>
    <scope>NUCLEOTIDE SEQUENCE [LARGE SCALE GENOMIC DNA]</scope>
    <source>
        <strain evidence="3">cv. F153</strain>
    </source>
</reference>
<proteinExistence type="predicted"/>
<dbReference type="SMART" id="SM00612">
    <property type="entry name" value="Kelch"/>
    <property type="match status" value="2"/>
</dbReference>
<feature type="domain" description="F-box" evidence="2">
    <location>
        <begin position="168"/>
        <end position="213"/>
    </location>
</feature>
<dbReference type="Proteomes" id="UP000515123">
    <property type="component" value="Linkage group 25"/>
</dbReference>
<dbReference type="OrthoDB" id="1913441at2759"/>
<organism evidence="3 4">
    <name type="scientific">Ananas comosus</name>
    <name type="common">Pineapple</name>
    <name type="synonym">Ananas ananas</name>
    <dbReference type="NCBI Taxonomy" id="4615"/>
    <lineage>
        <taxon>Eukaryota</taxon>
        <taxon>Viridiplantae</taxon>
        <taxon>Streptophyta</taxon>
        <taxon>Embryophyta</taxon>
        <taxon>Tracheophyta</taxon>
        <taxon>Spermatophyta</taxon>
        <taxon>Magnoliopsida</taxon>
        <taxon>Liliopsida</taxon>
        <taxon>Poales</taxon>
        <taxon>Bromeliaceae</taxon>
        <taxon>Bromelioideae</taxon>
        <taxon>Ananas</taxon>
    </lineage>
</organism>
<dbReference type="SUPFAM" id="SSF117281">
    <property type="entry name" value="Kelch motif"/>
    <property type="match status" value="1"/>
</dbReference>
<dbReference type="Pfam" id="PF00646">
    <property type="entry name" value="F-box"/>
    <property type="match status" value="1"/>
</dbReference>
<dbReference type="InterPro" id="IPR036047">
    <property type="entry name" value="F-box-like_dom_sf"/>
</dbReference>
<dbReference type="InterPro" id="IPR006652">
    <property type="entry name" value="Kelch_1"/>
</dbReference>
<dbReference type="Gene3D" id="2.120.10.80">
    <property type="entry name" value="Kelch-type beta propeller"/>
    <property type="match status" value="2"/>
</dbReference>
<reference evidence="4" key="2">
    <citation type="submission" date="2025-08" db="UniProtKB">
        <authorList>
            <consortium name="RefSeq"/>
        </authorList>
    </citation>
    <scope>IDENTIFICATION</scope>
    <source>
        <tissue evidence="4">Leaf</tissue>
    </source>
</reference>